<proteinExistence type="predicted"/>
<comment type="caution">
    <text evidence="1">The sequence shown here is derived from an EMBL/GenBank/DDBJ whole genome shotgun (WGS) entry which is preliminary data.</text>
</comment>
<name>A0ABV8B3P8_9BACI</name>
<dbReference type="RefSeq" id="WP_377914605.1">
    <property type="nucleotide sequence ID" value="NZ_JBHRZT010000043.1"/>
</dbReference>
<sequence length="133" mass="15260">MNRQERKAVRLEIISILDKECKSCSKARKFSRSNNPYCYTKCQVGQRLLELSRSLKRQEEVVKVESEAKRPVGGQEGGVNRRWTDKEVRFLIENKGRMSLAKMASKLKRSPKSVGGKIYALQQKGMLVNKNVD</sequence>
<evidence type="ECO:0000313" key="1">
    <source>
        <dbReference type="EMBL" id="MFC3883784.1"/>
    </source>
</evidence>
<evidence type="ECO:0000313" key="2">
    <source>
        <dbReference type="Proteomes" id="UP001595752"/>
    </source>
</evidence>
<organism evidence="1 2">
    <name type="scientific">Bacillus songklensis</name>
    <dbReference type="NCBI Taxonomy" id="1069116"/>
    <lineage>
        <taxon>Bacteria</taxon>
        <taxon>Bacillati</taxon>
        <taxon>Bacillota</taxon>
        <taxon>Bacilli</taxon>
        <taxon>Bacillales</taxon>
        <taxon>Bacillaceae</taxon>
        <taxon>Bacillus</taxon>
    </lineage>
</organism>
<reference evidence="2" key="1">
    <citation type="journal article" date="2019" name="Int. J. Syst. Evol. Microbiol.">
        <title>The Global Catalogue of Microorganisms (GCM) 10K type strain sequencing project: providing services to taxonomists for standard genome sequencing and annotation.</title>
        <authorList>
            <consortium name="The Broad Institute Genomics Platform"/>
            <consortium name="The Broad Institute Genome Sequencing Center for Infectious Disease"/>
            <person name="Wu L."/>
            <person name="Ma J."/>
        </authorList>
    </citation>
    <scope>NUCLEOTIDE SEQUENCE [LARGE SCALE GENOMIC DNA]</scope>
    <source>
        <strain evidence="2">CCUG 61889</strain>
    </source>
</reference>
<accession>A0ABV8B3P8</accession>
<dbReference type="Proteomes" id="UP001595752">
    <property type="component" value="Unassembled WGS sequence"/>
</dbReference>
<keyword evidence="2" id="KW-1185">Reference proteome</keyword>
<dbReference type="EMBL" id="JBHRZT010000043">
    <property type="protein sequence ID" value="MFC3883784.1"/>
    <property type="molecule type" value="Genomic_DNA"/>
</dbReference>
<gene>
    <name evidence="1" type="ORF">ACFOU2_09830</name>
</gene>
<protein>
    <recommendedName>
        <fullName evidence="3">Zinc-finger domain-containing protein</fullName>
    </recommendedName>
</protein>
<evidence type="ECO:0008006" key="3">
    <source>
        <dbReference type="Google" id="ProtNLM"/>
    </source>
</evidence>